<dbReference type="STRING" id="63057.A0A2P5EVW9"/>
<gene>
    <name evidence="1" type="ORF">TorRG33x02_145210</name>
</gene>
<dbReference type="OrthoDB" id="342190at2759"/>
<keyword evidence="2" id="KW-1185">Reference proteome</keyword>
<dbReference type="PANTHER" id="PTHR37807">
    <property type="entry name" value="OS07G0160300 PROTEIN"/>
    <property type="match status" value="1"/>
</dbReference>
<dbReference type="GO" id="GO:0016787">
    <property type="term" value="F:hydrolase activity"/>
    <property type="evidence" value="ECO:0007669"/>
    <property type="project" value="UniProtKB-KW"/>
</dbReference>
<dbReference type="InParanoid" id="A0A2P5EVW9"/>
<evidence type="ECO:0000313" key="2">
    <source>
        <dbReference type="Proteomes" id="UP000237000"/>
    </source>
</evidence>
<name>A0A2P5EVW9_TREOI</name>
<sequence length="221" mass="23873">MGVIIAMKGHPGTGKSSLAHSIASALKLPLLDKDDVRDSTLPVQRALEQLTSPGDAHAHAHAHASSLLNDLSYRAIWQIASTQLRLRLGGLVIDSPLSRRAHLDRLLDLASSHGARLVIVECKPSDQAEWRRRLERRGEARGGGAGWHKPATWRDIERLLDGYAGCTEYDVGGVPRIVVDTTASVGFEELVSSVVDFICSHAAPPLPPLDEPNCTSNCSEN</sequence>
<proteinExistence type="predicted"/>
<organism evidence="1 2">
    <name type="scientific">Trema orientale</name>
    <name type="common">Charcoal tree</name>
    <name type="synonym">Celtis orientalis</name>
    <dbReference type="NCBI Taxonomy" id="63057"/>
    <lineage>
        <taxon>Eukaryota</taxon>
        <taxon>Viridiplantae</taxon>
        <taxon>Streptophyta</taxon>
        <taxon>Embryophyta</taxon>
        <taxon>Tracheophyta</taxon>
        <taxon>Spermatophyta</taxon>
        <taxon>Magnoliopsida</taxon>
        <taxon>eudicotyledons</taxon>
        <taxon>Gunneridae</taxon>
        <taxon>Pentapetalae</taxon>
        <taxon>rosids</taxon>
        <taxon>fabids</taxon>
        <taxon>Rosales</taxon>
        <taxon>Cannabaceae</taxon>
        <taxon>Trema</taxon>
    </lineage>
</organism>
<comment type="caution">
    <text evidence="1">The sequence shown here is derived from an EMBL/GenBank/DDBJ whole genome shotgun (WGS) entry which is preliminary data.</text>
</comment>
<dbReference type="Pfam" id="PF13671">
    <property type="entry name" value="AAA_33"/>
    <property type="match status" value="1"/>
</dbReference>
<accession>A0A2P5EVW9</accession>
<dbReference type="Proteomes" id="UP000237000">
    <property type="component" value="Unassembled WGS sequence"/>
</dbReference>
<evidence type="ECO:0000313" key="1">
    <source>
        <dbReference type="EMBL" id="PON89687.1"/>
    </source>
</evidence>
<keyword evidence="1" id="KW-0378">Hydrolase</keyword>
<dbReference type="AlphaFoldDB" id="A0A2P5EVW9"/>
<dbReference type="SUPFAM" id="SSF52540">
    <property type="entry name" value="P-loop containing nucleoside triphosphate hydrolases"/>
    <property type="match status" value="1"/>
</dbReference>
<protein>
    <submittedName>
        <fullName evidence="1">P-loop containing nucleoside triphosphate hydrolase</fullName>
    </submittedName>
</protein>
<dbReference type="InterPro" id="IPR027417">
    <property type="entry name" value="P-loop_NTPase"/>
</dbReference>
<dbReference type="Gene3D" id="3.40.50.300">
    <property type="entry name" value="P-loop containing nucleotide triphosphate hydrolases"/>
    <property type="match status" value="1"/>
</dbReference>
<dbReference type="EMBL" id="JXTC01000091">
    <property type="protein sequence ID" value="PON89687.1"/>
    <property type="molecule type" value="Genomic_DNA"/>
</dbReference>
<dbReference type="PANTHER" id="PTHR37807:SF3">
    <property type="entry name" value="OS07G0160300 PROTEIN"/>
    <property type="match status" value="1"/>
</dbReference>
<reference evidence="2" key="1">
    <citation type="submission" date="2016-06" db="EMBL/GenBank/DDBJ databases">
        <title>Parallel loss of symbiosis genes in relatives of nitrogen-fixing non-legume Parasponia.</title>
        <authorList>
            <person name="Van Velzen R."/>
            <person name="Holmer R."/>
            <person name="Bu F."/>
            <person name="Rutten L."/>
            <person name="Van Zeijl A."/>
            <person name="Liu W."/>
            <person name="Santuari L."/>
            <person name="Cao Q."/>
            <person name="Sharma T."/>
            <person name="Shen D."/>
            <person name="Roswanjaya Y."/>
            <person name="Wardhani T."/>
            <person name="Kalhor M.S."/>
            <person name="Jansen J."/>
            <person name="Van den Hoogen J."/>
            <person name="Gungor B."/>
            <person name="Hartog M."/>
            <person name="Hontelez J."/>
            <person name="Verver J."/>
            <person name="Yang W.-C."/>
            <person name="Schijlen E."/>
            <person name="Repin R."/>
            <person name="Schilthuizen M."/>
            <person name="Schranz E."/>
            <person name="Heidstra R."/>
            <person name="Miyata K."/>
            <person name="Fedorova E."/>
            <person name="Kohlen W."/>
            <person name="Bisseling T."/>
            <person name="Smit S."/>
            <person name="Geurts R."/>
        </authorList>
    </citation>
    <scope>NUCLEOTIDE SEQUENCE [LARGE SCALE GENOMIC DNA]</scope>
    <source>
        <strain evidence="2">cv. RG33-2</strain>
    </source>
</reference>